<dbReference type="EMBL" id="AJAQ01000015">
    <property type="protein sequence ID" value="EOH94478.1"/>
    <property type="molecule type" value="Genomic_DNA"/>
</dbReference>
<proteinExistence type="predicted"/>
<dbReference type="AlphaFoldDB" id="R2QH05"/>
<dbReference type="SUPFAM" id="SSF53474">
    <property type="entry name" value="alpha/beta-Hydrolases"/>
    <property type="match status" value="1"/>
</dbReference>
<dbReference type="OrthoDB" id="9815425at2"/>
<name>R2QH05_9ENTE</name>
<dbReference type="HOGENOM" id="CLU_1765210_0_0_9"/>
<evidence type="ECO:0008006" key="3">
    <source>
        <dbReference type="Google" id="ProtNLM"/>
    </source>
</evidence>
<gene>
    <name evidence="1" type="ORF">UAU_02213</name>
</gene>
<evidence type="ECO:0000313" key="1">
    <source>
        <dbReference type="EMBL" id="EOH94478.1"/>
    </source>
</evidence>
<keyword evidence="2" id="KW-1185">Reference proteome</keyword>
<sequence length="147" mass="16897">MLALNLINYLKITDAFMPSSIILISPWLDGHFKLPVSMSLQKKDKMLGLGYMKLIAKEIDDLTDPPHLSMDCFKFDYESFPRILIVGGEAEILAPSYRAFSHKLQNIHSEILTSYLMPNMQHVSTLFQFIPESREAMIKIKDFIEQS</sequence>
<comment type="caution">
    <text evidence="1">The sequence shown here is derived from an EMBL/GenBank/DDBJ whole genome shotgun (WGS) entry which is preliminary data.</text>
</comment>
<accession>R2QH05</accession>
<evidence type="ECO:0000313" key="2">
    <source>
        <dbReference type="Proteomes" id="UP000013782"/>
    </source>
</evidence>
<protein>
    <recommendedName>
        <fullName evidence="3">Alpha/beta hydrolase fold-3 domain-containing protein</fullName>
    </recommendedName>
</protein>
<organism evidence="1 2">
    <name type="scientific">Enterococcus pallens ATCC BAA-351</name>
    <dbReference type="NCBI Taxonomy" id="1158607"/>
    <lineage>
        <taxon>Bacteria</taxon>
        <taxon>Bacillati</taxon>
        <taxon>Bacillota</taxon>
        <taxon>Bacilli</taxon>
        <taxon>Lactobacillales</taxon>
        <taxon>Enterococcaceae</taxon>
        <taxon>Enterococcus</taxon>
    </lineage>
</organism>
<dbReference type="InterPro" id="IPR029058">
    <property type="entry name" value="AB_hydrolase_fold"/>
</dbReference>
<reference evidence="1 2" key="1">
    <citation type="submission" date="2013-02" db="EMBL/GenBank/DDBJ databases">
        <title>The Genome Sequence of Enterococcus pallens BAA-351.</title>
        <authorList>
            <consortium name="The Broad Institute Genome Sequencing Platform"/>
            <consortium name="The Broad Institute Genome Sequencing Center for Infectious Disease"/>
            <person name="Earl A.M."/>
            <person name="Gilmore M.S."/>
            <person name="Lebreton F."/>
            <person name="Walker B."/>
            <person name="Young S.K."/>
            <person name="Zeng Q."/>
            <person name="Gargeya S."/>
            <person name="Fitzgerald M."/>
            <person name="Haas B."/>
            <person name="Abouelleil A."/>
            <person name="Alvarado L."/>
            <person name="Arachchi H.M."/>
            <person name="Berlin A.M."/>
            <person name="Chapman S.B."/>
            <person name="Dewar J."/>
            <person name="Goldberg J."/>
            <person name="Griggs A."/>
            <person name="Gujja S."/>
            <person name="Hansen M."/>
            <person name="Howarth C."/>
            <person name="Imamovic A."/>
            <person name="Larimer J."/>
            <person name="McCowan C."/>
            <person name="Murphy C."/>
            <person name="Neiman D."/>
            <person name="Pearson M."/>
            <person name="Priest M."/>
            <person name="Roberts A."/>
            <person name="Saif S."/>
            <person name="Shea T."/>
            <person name="Sisk P."/>
            <person name="Sykes S."/>
            <person name="Wortman J."/>
            <person name="Nusbaum C."/>
            <person name="Birren B."/>
        </authorList>
    </citation>
    <scope>NUCLEOTIDE SEQUENCE [LARGE SCALE GENOMIC DNA]</scope>
    <source>
        <strain evidence="1 2">ATCC BAA-351</strain>
    </source>
</reference>
<dbReference type="Gene3D" id="3.40.50.1820">
    <property type="entry name" value="alpha/beta hydrolase"/>
    <property type="match status" value="1"/>
</dbReference>
<dbReference type="eggNOG" id="COG0657">
    <property type="taxonomic scope" value="Bacteria"/>
</dbReference>
<dbReference type="Proteomes" id="UP000013782">
    <property type="component" value="Unassembled WGS sequence"/>
</dbReference>
<dbReference type="STRING" id="160454.RV10_GL003161"/>